<reference evidence="9 10" key="1">
    <citation type="submission" date="2019-07" db="EMBL/GenBank/DDBJ databases">
        <title>Genomes of Cafeteria roenbergensis.</title>
        <authorList>
            <person name="Fischer M.G."/>
            <person name="Hackl T."/>
            <person name="Roman M."/>
        </authorList>
    </citation>
    <scope>NUCLEOTIDE SEQUENCE [LARGE SCALE GENOMIC DNA]</scope>
    <source>
        <strain evidence="9 10">RCC970-E3</strain>
    </source>
</reference>
<dbReference type="InterPro" id="IPR032368">
    <property type="entry name" value="RPN13_DEUBAD"/>
</dbReference>
<feature type="compositionally biased region" description="Acidic residues" evidence="5">
    <location>
        <begin position="809"/>
        <end position="829"/>
    </location>
</feature>
<evidence type="ECO:0000256" key="2">
    <source>
        <dbReference type="ARBA" id="ARBA00008874"/>
    </source>
</evidence>
<dbReference type="InterPro" id="IPR017441">
    <property type="entry name" value="Protein_kinase_ATP_BS"/>
</dbReference>
<dbReference type="InterPro" id="IPR038108">
    <property type="entry name" value="RPN13_DEUBAD_sf"/>
</dbReference>
<accession>A0A5A8E2C1</accession>
<dbReference type="Pfam" id="PF04683">
    <property type="entry name" value="Rpn13_ADRM1_Pru"/>
    <property type="match status" value="1"/>
</dbReference>
<dbReference type="Gene3D" id="1.10.2020.20">
    <property type="match status" value="1"/>
</dbReference>
<sequence>MAAAAASGALGEADGWPTTASAYKLGGVIGQGAFAKVYRAECTSRSETVAVKIIELDKVQTPIEVIMNEVRAMALCHHENVLPLHAAFVSGSDLWLVSPLMSKGSAFWLVRMLNRDSPTRTPPFIPEPAIKAIMSQALHGLAYLHSQKQIHRDIKAGNILIGAAGEVMIGDFGVAGWMADGLSREDGRRDTFVGTPCWMAPEVMEQSKGYNERADIWSLGITALELTMGKAPYASLPPMQVLLETLNKDPPTLESYRSGDVEVPKMSADFHKFVARCLCRNPTKRPSATELLSDRFIRTAKLEDLVALLPDVGEVGPDTAAALSDKPGYEAAGMVRPADSKFAEGTTWVLWKGSGSVTISAGAEVQPSAVSDDMFEAALSSMAQGRPYPCGAACTSAPMSLDAKAPSFRIKAGLLVPSEVEGSGGRRFRVTADPRRGYLEITANQDEGTLSIGWRTRNAQDTEFSLIIMADSLRVARVATGRDGDRVYSLISKGSSSRRFFWLQEPDADGDEARIRRLRAMLKSPPQVRAPGMGALAGGMGMMQAMAAASRAARGGASPDPHASASELLQRQLQGLDPAARQRVMQALQAARPGGAASVDAPSRGAPPSSASPGMMPGASSIGGPGGEAAAPASRAEVPAGGSAASHAASSSAAATAGSAGDGGAGGAGGDPSADAAHALVMQAMLAQARAQAEAPRTAPLPLVLNTSDALDVATGSDEAAERLIRRLPESQRSREQLEAAIRSPQLRQALSALSAALGTENYETVFANFDLDPADGADELAHGDAVGAFLAALRAKVSRADGAGPAGDEGDSAGTDDADEEGDHGEAE</sequence>
<dbReference type="PROSITE" id="PS50011">
    <property type="entry name" value="PROTEIN_KINASE_DOM"/>
    <property type="match status" value="1"/>
</dbReference>
<dbReference type="InterPro" id="IPR000719">
    <property type="entry name" value="Prot_kinase_dom"/>
</dbReference>
<keyword evidence="3" id="KW-0539">Nucleus</keyword>
<comment type="similarity">
    <text evidence="2">Belongs to the protein kinase superfamily. STE Ser/Thr protein kinase family. STE20 subfamily.</text>
</comment>
<dbReference type="Pfam" id="PF00069">
    <property type="entry name" value="Pkinase"/>
    <property type="match status" value="1"/>
</dbReference>
<dbReference type="InterPro" id="IPR044868">
    <property type="entry name" value="Rpn13/ADRM1_Pru"/>
</dbReference>
<dbReference type="GO" id="GO:0005634">
    <property type="term" value="C:nucleus"/>
    <property type="evidence" value="ECO:0007669"/>
    <property type="project" value="UniProtKB-SubCell"/>
</dbReference>
<dbReference type="GO" id="GO:0004672">
    <property type="term" value="F:protein kinase activity"/>
    <property type="evidence" value="ECO:0007669"/>
    <property type="project" value="InterPro"/>
</dbReference>
<keyword evidence="4" id="KW-0067">ATP-binding</keyword>
<comment type="caution">
    <text evidence="9">The sequence shown here is derived from an EMBL/GenBank/DDBJ whole genome shotgun (WGS) entry which is preliminary data.</text>
</comment>
<dbReference type="InterPro" id="IPR047173">
    <property type="entry name" value="STRAD_A/B-like"/>
</dbReference>
<dbReference type="PROSITE" id="PS00107">
    <property type="entry name" value="PROTEIN_KINASE_ATP"/>
    <property type="match status" value="1"/>
</dbReference>
<evidence type="ECO:0000259" key="8">
    <source>
        <dbReference type="PROSITE" id="PS51917"/>
    </source>
</evidence>
<evidence type="ECO:0000256" key="3">
    <source>
        <dbReference type="ARBA" id="ARBA00023242"/>
    </source>
</evidence>
<dbReference type="Proteomes" id="UP000324907">
    <property type="component" value="Unassembled WGS sequence"/>
</dbReference>
<dbReference type="Gene3D" id="2.30.29.70">
    <property type="entry name" value="Proteasomal ubiquitin receptor Rpn13/ADRM1"/>
    <property type="match status" value="1"/>
</dbReference>
<feature type="region of interest" description="Disordered" evidence="5">
    <location>
        <begin position="585"/>
        <end position="645"/>
    </location>
</feature>
<keyword evidence="4" id="KW-0547">Nucleotide-binding</keyword>
<evidence type="ECO:0000259" key="7">
    <source>
        <dbReference type="PROSITE" id="PS51916"/>
    </source>
</evidence>
<evidence type="ECO:0000313" key="10">
    <source>
        <dbReference type="Proteomes" id="UP000324907"/>
    </source>
</evidence>
<dbReference type="PROSITE" id="PS51917">
    <property type="entry name" value="PRU"/>
    <property type="match status" value="1"/>
</dbReference>
<dbReference type="GO" id="GO:0005524">
    <property type="term" value="F:ATP binding"/>
    <property type="evidence" value="ECO:0007669"/>
    <property type="project" value="UniProtKB-UniRule"/>
</dbReference>
<dbReference type="GO" id="GO:0043539">
    <property type="term" value="F:protein serine/threonine kinase activator activity"/>
    <property type="evidence" value="ECO:0007669"/>
    <property type="project" value="InterPro"/>
</dbReference>
<dbReference type="EMBL" id="VLTL01000003">
    <property type="protein sequence ID" value="KAA0171956.1"/>
    <property type="molecule type" value="Genomic_DNA"/>
</dbReference>
<feature type="compositionally biased region" description="Low complexity" evidence="5">
    <location>
        <begin position="628"/>
        <end position="645"/>
    </location>
</feature>
<dbReference type="InterPro" id="IPR044867">
    <property type="entry name" value="DEUBAD_dom"/>
</dbReference>
<feature type="binding site" evidence="4">
    <location>
        <position position="52"/>
    </location>
    <ligand>
        <name>ATP</name>
        <dbReference type="ChEBI" id="CHEBI:30616"/>
    </ligand>
</feature>
<dbReference type="PANTHER" id="PTHR48014">
    <property type="entry name" value="SERINE/THREONINE-PROTEIN KINASE FRAY2"/>
    <property type="match status" value="1"/>
</dbReference>
<evidence type="ECO:0000256" key="1">
    <source>
        <dbReference type="ARBA" id="ARBA00004123"/>
    </source>
</evidence>
<feature type="domain" description="DEUBAD" evidence="7">
    <location>
        <begin position="692"/>
        <end position="804"/>
    </location>
</feature>
<evidence type="ECO:0000256" key="4">
    <source>
        <dbReference type="PROSITE-ProRule" id="PRU10141"/>
    </source>
</evidence>
<dbReference type="PANTHER" id="PTHR48014:SF21">
    <property type="entry name" value="SERINE_THREONINE-PROTEIN KINASE FRAY2"/>
    <property type="match status" value="1"/>
</dbReference>
<feature type="domain" description="Pru" evidence="8">
    <location>
        <begin position="402"/>
        <end position="525"/>
    </location>
</feature>
<dbReference type="PROSITE" id="PS51916">
    <property type="entry name" value="DEUBAD"/>
    <property type="match status" value="1"/>
</dbReference>
<evidence type="ECO:0000313" key="9">
    <source>
        <dbReference type="EMBL" id="KAA0171956.1"/>
    </source>
</evidence>
<dbReference type="Pfam" id="PF16550">
    <property type="entry name" value="RPN13_C"/>
    <property type="match status" value="1"/>
</dbReference>
<evidence type="ECO:0000259" key="6">
    <source>
        <dbReference type="PROSITE" id="PS50011"/>
    </source>
</evidence>
<dbReference type="AlphaFoldDB" id="A0A5A8E2C1"/>
<name>A0A5A8E2C1_CAFRO</name>
<dbReference type="InterPro" id="IPR038633">
    <property type="entry name" value="Rpn13/ADRM1_Pru_sf"/>
</dbReference>
<evidence type="ECO:0000256" key="5">
    <source>
        <dbReference type="SAM" id="MobiDB-lite"/>
    </source>
</evidence>
<proteinExistence type="inferred from homology"/>
<dbReference type="Gene3D" id="3.30.200.20">
    <property type="entry name" value="Phosphorylase Kinase, domain 1"/>
    <property type="match status" value="1"/>
</dbReference>
<comment type="subcellular location">
    <subcellularLocation>
        <location evidence="1">Nucleus</location>
    </subcellularLocation>
</comment>
<feature type="compositionally biased region" description="Low complexity" evidence="5">
    <location>
        <begin position="601"/>
        <end position="620"/>
    </location>
</feature>
<feature type="region of interest" description="Disordered" evidence="5">
    <location>
        <begin position="800"/>
        <end position="829"/>
    </location>
</feature>
<organism evidence="9 10">
    <name type="scientific">Cafeteria roenbergensis</name>
    <name type="common">Marine flagellate</name>
    <dbReference type="NCBI Taxonomy" id="33653"/>
    <lineage>
        <taxon>Eukaryota</taxon>
        <taxon>Sar</taxon>
        <taxon>Stramenopiles</taxon>
        <taxon>Bigyra</taxon>
        <taxon>Opalozoa</taxon>
        <taxon>Bicosoecida</taxon>
        <taxon>Cafeteriaceae</taxon>
        <taxon>Cafeteria</taxon>
    </lineage>
</organism>
<feature type="domain" description="Protein kinase" evidence="6">
    <location>
        <begin position="23"/>
        <end position="297"/>
    </location>
</feature>
<dbReference type="SUPFAM" id="SSF56112">
    <property type="entry name" value="Protein kinase-like (PK-like)"/>
    <property type="match status" value="1"/>
</dbReference>
<gene>
    <name evidence="9" type="ORF">FNF28_00273</name>
</gene>
<protein>
    <submittedName>
        <fullName evidence="9">Uncharacterized protein</fullName>
    </submittedName>
</protein>
<dbReference type="SMART" id="SM00220">
    <property type="entry name" value="S_TKc"/>
    <property type="match status" value="1"/>
</dbReference>
<dbReference type="InterPro" id="IPR011009">
    <property type="entry name" value="Kinase-like_dom_sf"/>
</dbReference>
<dbReference type="Gene3D" id="1.10.510.10">
    <property type="entry name" value="Transferase(Phosphotransferase) domain 1"/>
    <property type="match status" value="1"/>
</dbReference>